<dbReference type="PANTHER" id="PTHR34700">
    <property type="entry name" value="POTASSIUM BINDING PROTEIN KBP"/>
    <property type="match status" value="1"/>
</dbReference>
<evidence type="ECO:0000256" key="1">
    <source>
        <dbReference type="SAM" id="MobiDB-lite"/>
    </source>
</evidence>
<proteinExistence type="predicted"/>
<keyword evidence="4" id="KW-1185">Reference proteome</keyword>
<reference evidence="3 4" key="1">
    <citation type="submission" date="2018-03" db="EMBL/GenBank/DDBJ databases">
        <title>Genome sequence of Moorella stamsii DSM 26217.</title>
        <authorList>
            <person name="Poehlein A."/>
            <person name="Daniel R."/>
        </authorList>
    </citation>
    <scope>NUCLEOTIDE SEQUENCE [LARGE SCALE GENOMIC DNA]</scope>
    <source>
        <strain evidence="4">DSM 26217</strain>
    </source>
</reference>
<organism evidence="3 4">
    <name type="scientific">Neomoorella stamsii</name>
    <dbReference type="NCBI Taxonomy" id="1266720"/>
    <lineage>
        <taxon>Bacteria</taxon>
        <taxon>Bacillati</taxon>
        <taxon>Bacillota</taxon>
        <taxon>Clostridia</taxon>
        <taxon>Neomoorellales</taxon>
        <taxon>Neomoorellaceae</taxon>
        <taxon>Neomoorella</taxon>
    </lineage>
</organism>
<evidence type="ECO:0000313" key="4">
    <source>
        <dbReference type="Proteomes" id="UP000239430"/>
    </source>
</evidence>
<comment type="caution">
    <text evidence="3">The sequence shown here is derived from an EMBL/GenBank/DDBJ whole genome shotgun (WGS) entry which is preliminary data.</text>
</comment>
<dbReference type="PROSITE" id="PS51782">
    <property type="entry name" value="LYSM"/>
    <property type="match status" value="1"/>
</dbReference>
<sequence length="219" mass="24481">MDFYLIAPSGRFIHFPINPERITAQTGNKMQTFEVIALGDIALPRGIVPTRFSWEGFFPGEARKNLPFIKSWRPPKDIVGDISAIRASGEKVRLLVTETPINHDVYFDGEDSFQHEWRGGYGDCWYSIRLVQARDLIVMTDAERQAKLGNASVGQQTAARPAPPPPKTYTVKPGDTLWAIAKKTLGDGSRWKEIYQANLSVIGKDPSLIFPGQTLRIPV</sequence>
<feature type="region of interest" description="Disordered" evidence="1">
    <location>
        <begin position="149"/>
        <end position="171"/>
    </location>
</feature>
<protein>
    <submittedName>
        <fullName evidence="3">LysM domain/BON superfamily protein</fullName>
    </submittedName>
</protein>
<dbReference type="InterPro" id="IPR018392">
    <property type="entry name" value="LysM"/>
</dbReference>
<name>A0A9X7P4V5_9FIRM</name>
<dbReference type="Gene3D" id="3.10.350.10">
    <property type="entry name" value="LysM domain"/>
    <property type="match status" value="1"/>
</dbReference>
<dbReference type="PANTHER" id="PTHR34700:SF4">
    <property type="entry name" value="PHAGE-LIKE ELEMENT PBSX PROTEIN XKDP"/>
    <property type="match status" value="1"/>
</dbReference>
<evidence type="ECO:0000259" key="2">
    <source>
        <dbReference type="PROSITE" id="PS51782"/>
    </source>
</evidence>
<gene>
    <name evidence="3" type="ORF">MOST_30070</name>
</gene>
<feature type="domain" description="LysM" evidence="2">
    <location>
        <begin position="167"/>
        <end position="217"/>
    </location>
</feature>
<dbReference type="RefSeq" id="WP_054937026.1">
    <property type="nucleotide sequence ID" value="NZ_PVXL01000072.1"/>
</dbReference>
<dbReference type="InterPro" id="IPR036779">
    <property type="entry name" value="LysM_dom_sf"/>
</dbReference>
<dbReference type="SUPFAM" id="SSF54106">
    <property type="entry name" value="LysM domain"/>
    <property type="match status" value="1"/>
</dbReference>
<dbReference type="AlphaFoldDB" id="A0A9X7P4V5"/>
<dbReference type="EMBL" id="PVXL01000072">
    <property type="protein sequence ID" value="PRR69585.1"/>
    <property type="molecule type" value="Genomic_DNA"/>
</dbReference>
<dbReference type="InterPro" id="IPR052196">
    <property type="entry name" value="Bact_Kbp"/>
</dbReference>
<accession>A0A9X7P4V5</accession>
<evidence type="ECO:0000313" key="3">
    <source>
        <dbReference type="EMBL" id="PRR69585.1"/>
    </source>
</evidence>
<dbReference type="Proteomes" id="UP000239430">
    <property type="component" value="Unassembled WGS sequence"/>
</dbReference>
<dbReference type="Pfam" id="PF01476">
    <property type="entry name" value="LysM"/>
    <property type="match status" value="1"/>
</dbReference>
<dbReference type="CDD" id="cd00118">
    <property type="entry name" value="LysM"/>
    <property type="match status" value="1"/>
</dbReference>
<dbReference type="SMART" id="SM00257">
    <property type="entry name" value="LysM"/>
    <property type="match status" value="1"/>
</dbReference>